<feature type="compositionally biased region" description="Basic and acidic residues" evidence="1">
    <location>
        <begin position="133"/>
        <end position="167"/>
    </location>
</feature>
<reference evidence="2 3" key="1">
    <citation type="journal article" date="2024" name="Microbiol. Resour. Announc.">
        <title>Genome annotations for the ascomycete fungi Trichoderma harzianum, Trichoderma aggressivum, and Purpureocillium lilacinum.</title>
        <authorList>
            <person name="Beijen E.P.W."/>
            <person name="Ohm R.A."/>
        </authorList>
    </citation>
    <scope>NUCLEOTIDE SEQUENCE [LARGE SCALE GENOMIC DNA]</scope>
    <source>
        <strain evidence="2 3">CBS 150709</strain>
    </source>
</reference>
<feature type="compositionally biased region" description="Low complexity" evidence="1">
    <location>
        <begin position="57"/>
        <end position="68"/>
    </location>
</feature>
<feature type="compositionally biased region" description="Basic and acidic residues" evidence="1">
    <location>
        <begin position="42"/>
        <end position="54"/>
    </location>
</feature>
<feature type="region of interest" description="Disordered" evidence="1">
    <location>
        <begin position="596"/>
        <end position="626"/>
    </location>
</feature>
<comment type="caution">
    <text evidence="2">The sequence shown here is derived from an EMBL/GenBank/DDBJ whole genome shotgun (WGS) entry which is preliminary data.</text>
</comment>
<protein>
    <submittedName>
        <fullName evidence="2">Uncharacterized protein</fullName>
    </submittedName>
</protein>
<dbReference type="InterPro" id="IPR013268">
    <property type="entry name" value="UTP16"/>
</dbReference>
<organism evidence="2 3">
    <name type="scientific">Purpureocillium lilacinum</name>
    <name type="common">Paecilomyces lilacinus</name>
    <dbReference type="NCBI Taxonomy" id="33203"/>
    <lineage>
        <taxon>Eukaryota</taxon>
        <taxon>Fungi</taxon>
        <taxon>Dikarya</taxon>
        <taxon>Ascomycota</taxon>
        <taxon>Pezizomycotina</taxon>
        <taxon>Sordariomycetes</taxon>
        <taxon>Hypocreomycetidae</taxon>
        <taxon>Hypocreales</taxon>
        <taxon>Ophiocordycipitaceae</taxon>
        <taxon>Purpureocillium</taxon>
    </lineage>
</organism>
<feature type="compositionally biased region" description="Low complexity" evidence="1">
    <location>
        <begin position="12"/>
        <end position="33"/>
    </location>
</feature>
<feature type="compositionally biased region" description="Low complexity" evidence="1">
    <location>
        <begin position="168"/>
        <end position="200"/>
    </location>
</feature>
<feature type="region of interest" description="Disordered" evidence="1">
    <location>
        <begin position="1"/>
        <end position="270"/>
    </location>
</feature>
<keyword evidence="3" id="KW-1185">Reference proteome</keyword>
<evidence type="ECO:0000313" key="2">
    <source>
        <dbReference type="EMBL" id="KAK4092398.1"/>
    </source>
</evidence>
<name>A0ABR0C7N5_PURLI</name>
<evidence type="ECO:0000256" key="1">
    <source>
        <dbReference type="SAM" id="MobiDB-lite"/>
    </source>
</evidence>
<proteinExistence type="predicted"/>
<feature type="compositionally biased region" description="Acidic residues" evidence="1">
    <location>
        <begin position="98"/>
        <end position="110"/>
    </location>
</feature>
<sequence>MVVQTRKRKAAQEQANAAATTTSSTSTAAATASKKQKLPVRSKGEEEGDIDGKRPGKAASKTASAKTSNVITFDDEGNADGELLVPAAATAASKAEAEAQEEEDSDDDAAPEAVSTVKAASESKKSAQAAQKAAREHAAAEKKKRQERDVLLKKQAEERKQAEKEAKAAAAAAAAPQDDADGAPDSGSESGKPAAKAAAGGRRRAEKMEIPDLLPDEFLTESSDEGDDDGGDDRDGDGGRRKRARNVAAVERRLARQDRGPRDEQLGSTVFRVGRVEDERMAPKAKAYSKSTKELLLKRNRTPVKPRGGFLAAKNPPSSASGRTAPGARPSPGPFVASPVLSSCDAPERPPQLQGTVEAIMAPATSDRGIGNDAALSLIRRSKLSLETKSAHICLMCTEETLSFVLGQCDPTASSPRRTQTYHSCKGLLEASVGKRRRRRRHRRRLAPSKLLCDGDDSDCCITEHFLSDDAVLSIFAAVYTSSPVHLGHGWRNIDIDKYRAHYSVEASRRIPWCRSRGRRGKSKSKEPATQHERMAGDVCELLFRERSVEVNNNSHCLVRPDWPPHATGNGASWPGGHHFWFPFWKLARVWRSSADRGYPHSPPVEQEDGQANLSAAEPLPTRPPD</sequence>
<dbReference type="Proteomes" id="UP001287286">
    <property type="component" value="Unassembled WGS sequence"/>
</dbReference>
<feature type="compositionally biased region" description="Basic and acidic residues" evidence="1">
    <location>
        <begin position="250"/>
        <end position="265"/>
    </location>
</feature>
<accession>A0ABR0C7N5</accession>
<gene>
    <name evidence="2" type="ORF">Purlil1_3019</name>
</gene>
<dbReference type="EMBL" id="JAWRVI010000008">
    <property type="protein sequence ID" value="KAK4092398.1"/>
    <property type="molecule type" value="Genomic_DNA"/>
</dbReference>
<dbReference type="Pfam" id="PF08297">
    <property type="entry name" value="U3_snoRNA_assoc"/>
    <property type="match status" value="1"/>
</dbReference>
<feature type="region of interest" description="Disordered" evidence="1">
    <location>
        <begin position="304"/>
        <end position="351"/>
    </location>
</feature>
<evidence type="ECO:0000313" key="3">
    <source>
        <dbReference type="Proteomes" id="UP001287286"/>
    </source>
</evidence>
<feature type="compositionally biased region" description="Acidic residues" evidence="1">
    <location>
        <begin position="214"/>
        <end position="235"/>
    </location>
</feature>